<organism evidence="1 2">
    <name type="scientific">Kineosphaera limosa NBRC 100340</name>
    <dbReference type="NCBI Taxonomy" id="1184609"/>
    <lineage>
        <taxon>Bacteria</taxon>
        <taxon>Bacillati</taxon>
        <taxon>Actinomycetota</taxon>
        <taxon>Actinomycetes</taxon>
        <taxon>Micrococcales</taxon>
        <taxon>Dermatophilaceae</taxon>
        <taxon>Kineosphaera</taxon>
    </lineage>
</organism>
<evidence type="ECO:0000313" key="2">
    <source>
        <dbReference type="Proteomes" id="UP000008366"/>
    </source>
</evidence>
<dbReference type="STRING" id="1184609.KILIM_030_00060"/>
<accession>K6XAX1</accession>
<evidence type="ECO:0000313" key="1">
    <source>
        <dbReference type="EMBL" id="GAB95964.1"/>
    </source>
</evidence>
<dbReference type="RefSeq" id="WP_006592496.1">
    <property type="nucleotide sequence ID" value="NZ_BAHD01000030.1"/>
</dbReference>
<reference evidence="1 2" key="1">
    <citation type="submission" date="2012-08" db="EMBL/GenBank/DDBJ databases">
        <title>Whole genome shotgun sequence of Kineosphaera limosa NBRC 100340.</title>
        <authorList>
            <person name="Yoshida I."/>
            <person name="Isaki S."/>
            <person name="Hosoyama A."/>
            <person name="Tsuchikane K."/>
            <person name="Katsumata H."/>
            <person name="Ando Y."/>
            <person name="Ohji S."/>
            <person name="Hamada M."/>
            <person name="Tamura T."/>
            <person name="Yamazoe A."/>
            <person name="Yamazaki S."/>
            <person name="Fujita N."/>
        </authorList>
    </citation>
    <scope>NUCLEOTIDE SEQUENCE [LARGE SCALE GENOMIC DNA]</scope>
    <source>
        <strain evidence="1 2">NBRC 100340</strain>
    </source>
</reference>
<evidence type="ECO:0008006" key="3">
    <source>
        <dbReference type="Google" id="ProtNLM"/>
    </source>
</evidence>
<keyword evidence="2" id="KW-1185">Reference proteome</keyword>
<proteinExistence type="predicted"/>
<protein>
    <recommendedName>
        <fullName evidence="3">Ribbon-helix-helix protein CopG domain-containing protein</fullName>
    </recommendedName>
</protein>
<gene>
    <name evidence="1" type="ORF">KILIM_030_00060</name>
</gene>
<dbReference type="OrthoDB" id="3541837at2"/>
<sequence length="81" mass="8955">MAQQMTIRVDDEAAAFVDRASKAGEGSRADVINRALQREMRRRLAIADAAIYAENADPDLESDAYEAWTRANADIVGRDLD</sequence>
<dbReference type="AlphaFoldDB" id="K6XAX1"/>
<dbReference type="EMBL" id="BAHD01000030">
    <property type="protein sequence ID" value="GAB95964.1"/>
    <property type="molecule type" value="Genomic_DNA"/>
</dbReference>
<comment type="caution">
    <text evidence="1">The sequence shown here is derived from an EMBL/GenBank/DDBJ whole genome shotgun (WGS) entry which is preliminary data.</text>
</comment>
<name>K6XAX1_9MICO</name>
<dbReference type="Proteomes" id="UP000008366">
    <property type="component" value="Unassembled WGS sequence"/>
</dbReference>